<sequence>MNPWGWTDPHGGLWARDHPHSFDSDFGNGGNGVGGGGSGGGAGQEFAFQANGTSQTAILNELRFQAARSIRTSTIILAIFNVVAAFATILGILWDSYVTKKRDDPKFKFRTSGFTFVGPTETFPLALSIGIVIQGTVFAIAQSTGLDSLFQIGCALTSQMMLPAVFIVPYIQFVLGLEVTSRALRRRPFSPKGKWTTASCVAIIGTLLLASFLVTHFVYPPNFCFGSLFWFVQRWKKGIFIVMIIIAVTLIICIGVIFWRLHAGCDIDDPVERDASSRMVYYLAFAVISICFSLPFFYSLIFMDLRTSGNQPLNFSMMASVVANLSGLMTGGLHLFLRSSCLTTFGPRDKYGEPRDKLKADIRVHKSDGYGDGFGDDNGMGQRWSAGSGLASSWYGKGDQEEKRVESPSGTPTYDGPNPLRVHELYAGTPQLRVPEPTQPPSAFQTLKEHIRKSSYSLFPRENKTFTLLPATTYSPNASSSGRKPQDEDGQLLAPPPLVLDTGLRHRRDSSMGSHATVQIGLRFSKAEDAPPINSPIYRDSGEVHNLGCPKQREIGGSKRPSPLGVGENGDDGDDTLVVFSSKGDSVKSIASRPTTPSSQGRVPDEPKLTLTAAVYNPSPLKPSRVITSPQGVGFNVQKSLPPPPPPARCYKPNCDCEGLHKAEWI</sequence>
<keyword evidence="2" id="KW-0812">Transmembrane</keyword>
<protein>
    <submittedName>
        <fullName evidence="3">Uncharacterized protein</fullName>
    </submittedName>
</protein>
<dbReference type="EMBL" id="ML119051">
    <property type="protein sequence ID" value="ROT43186.1"/>
    <property type="molecule type" value="Genomic_DNA"/>
</dbReference>
<keyword evidence="4" id="KW-1185">Reference proteome</keyword>
<name>A0A3N2Q8Y2_SODAK</name>
<accession>A0A3N2Q8Y2</accession>
<feature type="transmembrane region" description="Helical" evidence="2">
    <location>
        <begin position="75"/>
        <end position="94"/>
    </location>
</feature>
<evidence type="ECO:0000313" key="3">
    <source>
        <dbReference type="EMBL" id="ROT43186.1"/>
    </source>
</evidence>
<feature type="compositionally biased region" description="Polar residues" evidence="1">
    <location>
        <begin position="592"/>
        <end position="601"/>
    </location>
</feature>
<evidence type="ECO:0000256" key="2">
    <source>
        <dbReference type="SAM" id="Phobius"/>
    </source>
</evidence>
<dbReference type="GeneID" id="39579604"/>
<feature type="transmembrane region" description="Helical" evidence="2">
    <location>
        <begin position="315"/>
        <end position="337"/>
    </location>
</feature>
<organism evidence="3 4">
    <name type="scientific">Sodiomyces alkalinus (strain CBS 110278 / VKM F-3762 / F11)</name>
    <name type="common">Alkaliphilic filamentous fungus</name>
    <dbReference type="NCBI Taxonomy" id="1314773"/>
    <lineage>
        <taxon>Eukaryota</taxon>
        <taxon>Fungi</taxon>
        <taxon>Dikarya</taxon>
        <taxon>Ascomycota</taxon>
        <taxon>Pezizomycotina</taxon>
        <taxon>Sordariomycetes</taxon>
        <taxon>Hypocreomycetidae</taxon>
        <taxon>Glomerellales</taxon>
        <taxon>Plectosphaerellaceae</taxon>
        <taxon>Sodiomyces</taxon>
    </lineage>
</organism>
<keyword evidence="2" id="KW-1133">Transmembrane helix</keyword>
<feature type="compositionally biased region" description="Polar residues" evidence="1">
    <location>
        <begin position="470"/>
        <end position="483"/>
    </location>
</feature>
<reference evidence="3 4" key="1">
    <citation type="journal article" date="2018" name="Mol. Ecol.">
        <title>The obligate alkalophilic soda-lake fungus Sodiomyces alkalinus has shifted to a protein diet.</title>
        <authorList>
            <person name="Grum-Grzhimaylo A.A."/>
            <person name="Falkoski D.L."/>
            <person name="van den Heuvel J."/>
            <person name="Valero-Jimenez C.A."/>
            <person name="Min B."/>
            <person name="Choi I.G."/>
            <person name="Lipzen A."/>
            <person name="Daum C.G."/>
            <person name="Aanen D.K."/>
            <person name="Tsang A."/>
            <person name="Henrissat B."/>
            <person name="Bilanenko E.N."/>
            <person name="de Vries R.P."/>
            <person name="van Kan J.A.L."/>
            <person name="Grigoriev I.V."/>
            <person name="Debets A.J.M."/>
        </authorList>
    </citation>
    <scope>NUCLEOTIDE SEQUENCE [LARGE SCALE GENOMIC DNA]</scope>
    <source>
        <strain evidence="3 4">F11</strain>
    </source>
</reference>
<feature type="transmembrane region" description="Helical" evidence="2">
    <location>
        <begin position="279"/>
        <end position="303"/>
    </location>
</feature>
<feature type="transmembrane region" description="Helical" evidence="2">
    <location>
        <begin position="195"/>
        <end position="219"/>
    </location>
</feature>
<feature type="transmembrane region" description="Helical" evidence="2">
    <location>
        <begin position="153"/>
        <end position="175"/>
    </location>
</feature>
<dbReference type="RefSeq" id="XP_028470992.1">
    <property type="nucleotide sequence ID" value="XM_028611126.1"/>
</dbReference>
<feature type="transmembrane region" description="Helical" evidence="2">
    <location>
        <begin position="239"/>
        <end position="259"/>
    </location>
</feature>
<feature type="region of interest" description="Disordered" evidence="1">
    <location>
        <begin position="551"/>
        <end position="573"/>
    </location>
</feature>
<feature type="transmembrane region" description="Helical" evidence="2">
    <location>
        <begin position="122"/>
        <end position="141"/>
    </location>
</feature>
<evidence type="ECO:0000313" key="4">
    <source>
        <dbReference type="Proteomes" id="UP000272025"/>
    </source>
</evidence>
<dbReference type="AlphaFoldDB" id="A0A3N2Q8Y2"/>
<gene>
    <name evidence="3" type="ORF">SODALDRAFT_33012</name>
</gene>
<dbReference type="Proteomes" id="UP000272025">
    <property type="component" value="Unassembled WGS sequence"/>
</dbReference>
<feature type="region of interest" description="Disordered" evidence="1">
    <location>
        <begin position="469"/>
        <end position="495"/>
    </location>
</feature>
<evidence type="ECO:0000256" key="1">
    <source>
        <dbReference type="SAM" id="MobiDB-lite"/>
    </source>
</evidence>
<dbReference type="OrthoDB" id="5368516at2759"/>
<proteinExistence type="predicted"/>
<dbReference type="STRING" id="1314773.A0A3N2Q8Y2"/>
<feature type="region of interest" description="Disordered" evidence="1">
    <location>
        <begin position="394"/>
        <end position="419"/>
    </location>
</feature>
<keyword evidence="2" id="KW-0472">Membrane</keyword>
<feature type="region of interest" description="Disordered" evidence="1">
    <location>
        <begin position="585"/>
        <end position="606"/>
    </location>
</feature>